<keyword evidence="10" id="KW-1185">Reference proteome</keyword>
<dbReference type="InterPro" id="IPR013083">
    <property type="entry name" value="Znf_RING/FYVE/PHD"/>
</dbReference>
<comment type="catalytic activity">
    <reaction evidence="1 6">
        <text>S-ubiquitinyl-[E2 ubiquitin-conjugating enzyme]-L-cysteine + [acceptor protein]-L-lysine = [E2 ubiquitin-conjugating enzyme]-L-cysteine + N(6)-ubiquitinyl-[acceptor protein]-L-lysine.</text>
        <dbReference type="EC" id="2.3.2.27"/>
    </reaction>
</comment>
<feature type="domain" description="RING-type" evidence="8">
    <location>
        <begin position="142"/>
        <end position="183"/>
    </location>
</feature>
<evidence type="ECO:0000256" key="2">
    <source>
        <dbReference type="ARBA" id="ARBA00004906"/>
    </source>
</evidence>
<dbReference type="GO" id="GO:0006511">
    <property type="term" value="P:ubiquitin-dependent protein catabolic process"/>
    <property type="evidence" value="ECO:0007669"/>
    <property type="project" value="UniProtKB-UniRule"/>
</dbReference>
<dbReference type="Proteomes" id="UP001642360">
    <property type="component" value="Unassembled WGS sequence"/>
</dbReference>
<dbReference type="GO" id="GO:0061630">
    <property type="term" value="F:ubiquitin protein ligase activity"/>
    <property type="evidence" value="ECO:0007669"/>
    <property type="project" value="UniProtKB-UniRule"/>
</dbReference>
<comment type="caution">
    <text evidence="9">The sequence shown here is derived from an EMBL/GenBank/DDBJ whole genome shotgun (WGS) entry which is preliminary data.</text>
</comment>
<comment type="domain">
    <text evidence="6">The RING-type zinc finger domain is responsible for E3 ligase activity.</text>
</comment>
<comment type="subcellular location">
    <subcellularLocation>
        <location evidence="6">Endoplasmic reticulum membrane</location>
        <topology evidence="6">Single-pass type IV membrane protein</topology>
    </subcellularLocation>
</comment>
<dbReference type="PROSITE" id="PS50089">
    <property type="entry name" value="ZF_RING_2"/>
    <property type="match status" value="1"/>
</dbReference>
<dbReference type="GO" id="GO:0008270">
    <property type="term" value="F:zinc ion binding"/>
    <property type="evidence" value="ECO:0007669"/>
    <property type="project" value="UniProtKB-KW"/>
</dbReference>
<sequence length="426" mass="46211">MGDNLMDDVVMDLDLNQEPLESHADSGLGLGSIWNELETAAHDAIEERIRQLEAVTARARQGQRWRQARNVNEISNVLIEPVVNVGGGSMLHEGDDSVRSSETVVQRSKGYKRDSSHLVAKALAMDSDVKRVNGDGGSFFDCNICLKMATEPILTCCGHLFCWACFYRLPYANSTAKECPVCKGEVTDTNITPIYGNGHSTPMSELEGGLKLPSRPLAHRVESIRQQRVIRGVSHIPVAEALRRIRTGIGAMGEPPQERVLHSVNISSETNYGVLPNREAGSSRSLHSHPLSGVASLTSFSSALNNAERLVEDLETYIQDRLERSHAQFLLVDGGDPSNSSAAGVQVEPQNVDSTAEINSTLPFPAPSGTTDVSAPAVHLENLTTDAAIQINLTASRPSSSSRRGSGVSRVSNVNNEVSRESRRRR</sequence>
<dbReference type="InterPro" id="IPR045103">
    <property type="entry name" value="RNF5/RNF185-like"/>
</dbReference>
<dbReference type="SMART" id="SM00184">
    <property type="entry name" value="RING"/>
    <property type="match status" value="1"/>
</dbReference>
<protein>
    <recommendedName>
        <fullName evidence="6">E3 ubiquitin-protein ligase RMA</fullName>
        <ecNumber evidence="6">2.3.2.27</ecNumber>
    </recommendedName>
    <alternativeName>
        <fullName evidence="6">Protein RING membrane-anchor</fullName>
    </alternativeName>
    <alternativeName>
        <fullName evidence="6">RING-type E3 ubiquitin transferase RMA</fullName>
    </alternativeName>
</protein>
<keyword evidence="5 6" id="KW-0863">Zinc-finger</keyword>
<accession>A0ABC8RJ06</accession>
<dbReference type="AlphaFoldDB" id="A0ABC8RJ06"/>
<evidence type="ECO:0000256" key="1">
    <source>
        <dbReference type="ARBA" id="ARBA00000900"/>
    </source>
</evidence>
<dbReference type="Gene3D" id="3.30.40.10">
    <property type="entry name" value="Zinc/RING finger domain, C3HC4 (zinc finger)"/>
    <property type="match status" value="1"/>
</dbReference>
<organism evidence="9 10">
    <name type="scientific">Ilex paraguariensis</name>
    <name type="common">yerba mate</name>
    <dbReference type="NCBI Taxonomy" id="185542"/>
    <lineage>
        <taxon>Eukaryota</taxon>
        <taxon>Viridiplantae</taxon>
        <taxon>Streptophyta</taxon>
        <taxon>Embryophyta</taxon>
        <taxon>Tracheophyta</taxon>
        <taxon>Spermatophyta</taxon>
        <taxon>Magnoliopsida</taxon>
        <taxon>eudicotyledons</taxon>
        <taxon>Gunneridae</taxon>
        <taxon>Pentapetalae</taxon>
        <taxon>asterids</taxon>
        <taxon>campanulids</taxon>
        <taxon>Aquifoliales</taxon>
        <taxon>Aquifoliaceae</taxon>
        <taxon>Ilex</taxon>
    </lineage>
</organism>
<reference evidence="9 10" key="1">
    <citation type="submission" date="2024-02" db="EMBL/GenBank/DDBJ databases">
        <authorList>
            <person name="Vignale AGUSTIN F."/>
            <person name="Sosa J E."/>
            <person name="Modenutti C."/>
        </authorList>
    </citation>
    <scope>NUCLEOTIDE SEQUENCE [LARGE SCALE GENOMIC DNA]</scope>
</reference>
<evidence type="ECO:0000313" key="9">
    <source>
        <dbReference type="EMBL" id="CAK9144772.1"/>
    </source>
</evidence>
<dbReference type="EC" id="2.3.2.27" evidence="6"/>
<proteinExistence type="predicted"/>
<dbReference type="Pfam" id="PF14634">
    <property type="entry name" value="zf-RING_5"/>
    <property type="match status" value="1"/>
</dbReference>
<gene>
    <name evidence="9" type="ORF">ILEXP_LOCUS12546</name>
</gene>
<evidence type="ECO:0000256" key="5">
    <source>
        <dbReference type="PROSITE-ProRule" id="PRU00175"/>
    </source>
</evidence>
<evidence type="ECO:0000259" key="8">
    <source>
        <dbReference type="PROSITE" id="PS50089"/>
    </source>
</evidence>
<keyword evidence="6" id="KW-0479">Metal-binding</keyword>
<evidence type="ECO:0000256" key="7">
    <source>
        <dbReference type="SAM" id="MobiDB-lite"/>
    </source>
</evidence>
<dbReference type="PANTHER" id="PTHR12313">
    <property type="entry name" value="E3 UBIQUITIN-PROTEIN LIGASE RNF5-RELATED"/>
    <property type="match status" value="1"/>
</dbReference>
<name>A0ABC8RJ06_9AQUA</name>
<evidence type="ECO:0000256" key="6">
    <source>
        <dbReference type="RuleBase" id="RU369090"/>
    </source>
</evidence>
<dbReference type="GO" id="GO:0005789">
    <property type="term" value="C:endoplasmic reticulum membrane"/>
    <property type="evidence" value="ECO:0007669"/>
    <property type="project" value="UniProtKB-SubCell"/>
</dbReference>
<keyword evidence="6" id="KW-0862">Zinc</keyword>
<evidence type="ECO:0000256" key="4">
    <source>
        <dbReference type="ARBA" id="ARBA00022786"/>
    </source>
</evidence>
<keyword evidence="6" id="KW-0256">Endoplasmic reticulum</keyword>
<evidence type="ECO:0000256" key="3">
    <source>
        <dbReference type="ARBA" id="ARBA00022679"/>
    </source>
</evidence>
<keyword evidence="4 6" id="KW-0833">Ubl conjugation pathway</keyword>
<feature type="region of interest" description="Disordered" evidence="7">
    <location>
        <begin position="394"/>
        <end position="426"/>
    </location>
</feature>
<dbReference type="InterPro" id="IPR001841">
    <property type="entry name" value="Znf_RING"/>
</dbReference>
<comment type="function">
    <text evidence="6">E3 ubiquitin-protein ligase.</text>
</comment>
<evidence type="ECO:0000313" key="10">
    <source>
        <dbReference type="Proteomes" id="UP001642360"/>
    </source>
</evidence>
<dbReference type="SUPFAM" id="SSF57850">
    <property type="entry name" value="RING/U-box"/>
    <property type="match status" value="1"/>
</dbReference>
<keyword evidence="3 6" id="KW-0808">Transferase</keyword>
<feature type="compositionally biased region" description="Low complexity" evidence="7">
    <location>
        <begin position="396"/>
        <end position="417"/>
    </location>
</feature>
<comment type="pathway">
    <text evidence="2 6">Protein modification; protein ubiquitination.</text>
</comment>
<dbReference type="EMBL" id="CAUOFW020001425">
    <property type="protein sequence ID" value="CAK9144772.1"/>
    <property type="molecule type" value="Genomic_DNA"/>
</dbReference>